<organism evidence="11 12">
    <name type="scientific">Pelagicoccus albus</name>
    <dbReference type="NCBI Taxonomy" id="415222"/>
    <lineage>
        <taxon>Bacteria</taxon>
        <taxon>Pseudomonadati</taxon>
        <taxon>Verrucomicrobiota</taxon>
        <taxon>Opitutia</taxon>
        <taxon>Puniceicoccales</taxon>
        <taxon>Pelagicoccaceae</taxon>
        <taxon>Pelagicoccus</taxon>
    </lineage>
</organism>
<dbReference type="InterPro" id="IPR036097">
    <property type="entry name" value="HisK_dim/P_sf"/>
</dbReference>
<feature type="transmembrane region" description="Helical" evidence="7">
    <location>
        <begin position="7"/>
        <end position="27"/>
    </location>
</feature>
<dbReference type="InterPro" id="IPR011006">
    <property type="entry name" value="CheY-like_superfamily"/>
</dbReference>
<dbReference type="Pfam" id="PF02518">
    <property type="entry name" value="HATPase_c"/>
    <property type="match status" value="1"/>
</dbReference>
<dbReference type="SUPFAM" id="SSF55874">
    <property type="entry name" value="ATPase domain of HSP90 chaperone/DNA topoisomerase II/histidine kinase"/>
    <property type="match status" value="1"/>
</dbReference>
<dbReference type="Pfam" id="PF08447">
    <property type="entry name" value="PAS_3"/>
    <property type="match status" value="1"/>
</dbReference>
<evidence type="ECO:0000256" key="6">
    <source>
        <dbReference type="PROSITE-ProRule" id="PRU00169"/>
    </source>
</evidence>
<sequence>MTPSKKYFLEAAPYLVGAVVVIVGSMYVPQSVLIVAFLAIASVALARFLISSAATPVRKVDSLPISEANPFQPALSAAGVGAWLWDYDTGQIEATDVVGKILGIEHWESRFDIDQFKDSIFRDDRAAFDMAVEGVLTGSRRSPLDCRFVRSDRSIVWVEVTMQVVESEMSGRVRVAGAMTVVTERKNVEAQLDRGSSYLEAILESTDNIVFSIDRQYRLTVFNRRFLADMRGSYGTSLHIGDNLIESSDPELVELWKPRFDSVFEGESMRVEDSFTVRGLKYFYDVSLKPIRENGYVTGAAIYSRNITRQKQREKDLQHAKEKAVESDRLKSAFLANMSHEIRTPLNAIMGFAQLLKSESVTEEENGRFLDIILSNGNHLLRILGDIIDLAQIESGQLSVEPGPCDLSLLMGETYSIFFDRIRSVADGALELVIENQLQESDYVVCDQTRLKQIIYNLVSNSIKFTLEGSIRVGYRKLDNGLIEFFVVDTGSGIPDEMKERVFSRFLQGSDEVARENDGVGLGLSICEGLVRLLGGSIWIEDNHPQGTVFKFTIKDRSDILPLPVWDPSKTDGSGPSSVVPQGKRLKILVAEDDDTNFLVIEEFLRLEKFDSIRAEDGREALKIIENDDSIGLVIMDLSMPIMDGLEATRRIKKLRPDLPVIAHTAHAMKSELDKAMAAGCSDCLVKPISIENFRSVIGRHA</sequence>
<name>A0A7X1E7M1_9BACT</name>
<evidence type="ECO:0000256" key="2">
    <source>
        <dbReference type="ARBA" id="ARBA00012438"/>
    </source>
</evidence>
<proteinExistence type="predicted"/>
<dbReference type="Gene3D" id="3.40.50.2300">
    <property type="match status" value="1"/>
</dbReference>
<evidence type="ECO:0000259" key="9">
    <source>
        <dbReference type="PROSITE" id="PS50110"/>
    </source>
</evidence>
<keyword evidence="3 6" id="KW-0597">Phosphoprotein</keyword>
<dbReference type="EC" id="2.7.13.3" evidence="2"/>
<dbReference type="InterPro" id="IPR004358">
    <property type="entry name" value="Sig_transdc_His_kin-like_C"/>
</dbReference>
<dbReference type="Gene3D" id="1.10.287.130">
    <property type="match status" value="1"/>
</dbReference>
<dbReference type="Gene3D" id="3.30.450.20">
    <property type="entry name" value="PAS domain"/>
    <property type="match status" value="2"/>
</dbReference>
<keyword evidence="7" id="KW-0812">Transmembrane</keyword>
<dbReference type="SMART" id="SM00448">
    <property type="entry name" value="REC"/>
    <property type="match status" value="1"/>
</dbReference>
<dbReference type="InterPro" id="IPR000014">
    <property type="entry name" value="PAS"/>
</dbReference>
<evidence type="ECO:0000259" key="8">
    <source>
        <dbReference type="PROSITE" id="PS50109"/>
    </source>
</evidence>
<evidence type="ECO:0000256" key="4">
    <source>
        <dbReference type="ARBA" id="ARBA00022679"/>
    </source>
</evidence>
<feature type="domain" description="PAC" evidence="10">
    <location>
        <begin position="142"/>
        <end position="194"/>
    </location>
</feature>
<dbReference type="InterPro" id="IPR003594">
    <property type="entry name" value="HATPase_dom"/>
</dbReference>
<dbReference type="PROSITE" id="PS50113">
    <property type="entry name" value="PAC"/>
    <property type="match status" value="1"/>
</dbReference>
<evidence type="ECO:0000313" key="12">
    <source>
        <dbReference type="Proteomes" id="UP000526501"/>
    </source>
</evidence>
<dbReference type="InterPro" id="IPR036890">
    <property type="entry name" value="HATPase_C_sf"/>
</dbReference>
<dbReference type="SUPFAM" id="SSF52172">
    <property type="entry name" value="CheY-like"/>
    <property type="match status" value="1"/>
</dbReference>
<dbReference type="EMBL" id="JACHVC010000006">
    <property type="protein sequence ID" value="MBC2605419.1"/>
    <property type="molecule type" value="Genomic_DNA"/>
</dbReference>
<keyword evidence="7" id="KW-1133">Transmembrane helix</keyword>
<dbReference type="CDD" id="cd00082">
    <property type="entry name" value="HisKA"/>
    <property type="match status" value="1"/>
</dbReference>
<keyword evidence="7" id="KW-0472">Membrane</keyword>
<dbReference type="RefSeq" id="WP_185659298.1">
    <property type="nucleotide sequence ID" value="NZ_CAWPOO010000006.1"/>
</dbReference>
<dbReference type="SMART" id="SM00387">
    <property type="entry name" value="HATPase_c"/>
    <property type="match status" value="1"/>
</dbReference>
<dbReference type="Gene3D" id="3.30.565.10">
    <property type="entry name" value="Histidine kinase-like ATPase, C-terminal domain"/>
    <property type="match status" value="1"/>
</dbReference>
<dbReference type="PROSITE" id="PS50110">
    <property type="entry name" value="RESPONSE_REGULATORY"/>
    <property type="match status" value="1"/>
</dbReference>
<evidence type="ECO:0000256" key="1">
    <source>
        <dbReference type="ARBA" id="ARBA00000085"/>
    </source>
</evidence>
<dbReference type="PRINTS" id="PR00344">
    <property type="entry name" value="BCTRLSENSOR"/>
</dbReference>
<dbReference type="InterPro" id="IPR001789">
    <property type="entry name" value="Sig_transdc_resp-reg_receiver"/>
</dbReference>
<feature type="domain" description="Response regulatory" evidence="9">
    <location>
        <begin position="587"/>
        <end position="702"/>
    </location>
</feature>
<dbReference type="PANTHER" id="PTHR43047:SF72">
    <property type="entry name" value="OSMOSENSING HISTIDINE PROTEIN KINASE SLN1"/>
    <property type="match status" value="1"/>
</dbReference>
<dbReference type="SUPFAM" id="SSF47384">
    <property type="entry name" value="Homodimeric domain of signal transducing histidine kinase"/>
    <property type="match status" value="1"/>
</dbReference>
<dbReference type="PROSITE" id="PS50109">
    <property type="entry name" value="HIS_KIN"/>
    <property type="match status" value="1"/>
</dbReference>
<dbReference type="GO" id="GO:0005886">
    <property type="term" value="C:plasma membrane"/>
    <property type="evidence" value="ECO:0007669"/>
    <property type="project" value="TreeGrafter"/>
</dbReference>
<reference evidence="11 12" key="1">
    <citation type="submission" date="2020-07" db="EMBL/GenBank/DDBJ databases">
        <authorList>
            <person name="Feng X."/>
        </authorList>
    </citation>
    <scope>NUCLEOTIDE SEQUENCE [LARGE SCALE GENOMIC DNA]</scope>
    <source>
        <strain evidence="11 12">JCM23202</strain>
    </source>
</reference>
<dbReference type="GO" id="GO:0009927">
    <property type="term" value="F:histidine phosphotransfer kinase activity"/>
    <property type="evidence" value="ECO:0007669"/>
    <property type="project" value="TreeGrafter"/>
</dbReference>
<dbReference type="SMART" id="SM00388">
    <property type="entry name" value="HisKA"/>
    <property type="match status" value="1"/>
</dbReference>
<protein>
    <recommendedName>
        <fullName evidence="2">histidine kinase</fullName>
        <ecNumber evidence="2">2.7.13.3</ecNumber>
    </recommendedName>
</protein>
<keyword evidence="5" id="KW-0418">Kinase</keyword>
<dbReference type="NCBIfam" id="TIGR00229">
    <property type="entry name" value="sensory_box"/>
    <property type="match status" value="1"/>
</dbReference>
<dbReference type="InterPro" id="IPR005467">
    <property type="entry name" value="His_kinase_dom"/>
</dbReference>
<dbReference type="SUPFAM" id="SSF55785">
    <property type="entry name" value="PYP-like sensor domain (PAS domain)"/>
    <property type="match status" value="2"/>
</dbReference>
<evidence type="ECO:0000256" key="5">
    <source>
        <dbReference type="ARBA" id="ARBA00022777"/>
    </source>
</evidence>
<dbReference type="Proteomes" id="UP000526501">
    <property type="component" value="Unassembled WGS sequence"/>
</dbReference>
<dbReference type="InterPro" id="IPR013655">
    <property type="entry name" value="PAS_fold_3"/>
</dbReference>
<feature type="modified residue" description="4-aspartylphosphate" evidence="6">
    <location>
        <position position="637"/>
    </location>
</feature>
<comment type="caution">
    <text evidence="11">The sequence shown here is derived from an EMBL/GenBank/DDBJ whole genome shotgun (WGS) entry which is preliminary data.</text>
</comment>
<dbReference type="Pfam" id="PF00072">
    <property type="entry name" value="Response_reg"/>
    <property type="match status" value="1"/>
</dbReference>
<dbReference type="CDD" id="cd17546">
    <property type="entry name" value="REC_hyHK_CKI1_RcsC-like"/>
    <property type="match status" value="1"/>
</dbReference>
<dbReference type="InterPro" id="IPR003661">
    <property type="entry name" value="HisK_dim/P_dom"/>
</dbReference>
<dbReference type="CDD" id="cd00130">
    <property type="entry name" value="PAS"/>
    <property type="match status" value="1"/>
</dbReference>
<dbReference type="InterPro" id="IPR035965">
    <property type="entry name" value="PAS-like_dom_sf"/>
</dbReference>
<comment type="catalytic activity">
    <reaction evidence="1">
        <text>ATP + protein L-histidine = ADP + protein N-phospho-L-histidine.</text>
        <dbReference type="EC" id="2.7.13.3"/>
    </reaction>
</comment>
<gene>
    <name evidence="11" type="ORF">H5P27_05125</name>
</gene>
<dbReference type="AlphaFoldDB" id="A0A7X1E7M1"/>
<feature type="domain" description="Histidine kinase" evidence="8">
    <location>
        <begin position="337"/>
        <end position="558"/>
    </location>
</feature>
<dbReference type="GO" id="GO:0000155">
    <property type="term" value="F:phosphorelay sensor kinase activity"/>
    <property type="evidence" value="ECO:0007669"/>
    <property type="project" value="InterPro"/>
</dbReference>
<evidence type="ECO:0000259" key="10">
    <source>
        <dbReference type="PROSITE" id="PS50113"/>
    </source>
</evidence>
<dbReference type="Pfam" id="PF00512">
    <property type="entry name" value="HisKA"/>
    <property type="match status" value="1"/>
</dbReference>
<dbReference type="InterPro" id="IPR000700">
    <property type="entry name" value="PAS-assoc_C"/>
</dbReference>
<keyword evidence="4" id="KW-0808">Transferase</keyword>
<evidence type="ECO:0000256" key="7">
    <source>
        <dbReference type="SAM" id="Phobius"/>
    </source>
</evidence>
<accession>A0A7X1E7M1</accession>
<dbReference type="PANTHER" id="PTHR43047">
    <property type="entry name" value="TWO-COMPONENT HISTIDINE PROTEIN KINASE"/>
    <property type="match status" value="1"/>
</dbReference>
<keyword evidence="12" id="KW-1185">Reference proteome</keyword>
<evidence type="ECO:0000313" key="11">
    <source>
        <dbReference type="EMBL" id="MBC2605419.1"/>
    </source>
</evidence>
<evidence type="ECO:0000256" key="3">
    <source>
        <dbReference type="ARBA" id="ARBA00022553"/>
    </source>
</evidence>